<evidence type="ECO:0008006" key="4">
    <source>
        <dbReference type="Google" id="ProtNLM"/>
    </source>
</evidence>
<feature type="chain" id="PRO_5022930685" description="Lipoprotein" evidence="1">
    <location>
        <begin position="24"/>
        <end position="129"/>
    </location>
</feature>
<organism evidence="2 3">
    <name type="scientific">Pontibacter qinzhouensis</name>
    <dbReference type="NCBI Taxonomy" id="2603253"/>
    <lineage>
        <taxon>Bacteria</taxon>
        <taxon>Pseudomonadati</taxon>
        <taxon>Bacteroidota</taxon>
        <taxon>Cytophagia</taxon>
        <taxon>Cytophagales</taxon>
        <taxon>Hymenobacteraceae</taxon>
        <taxon>Pontibacter</taxon>
    </lineage>
</organism>
<dbReference type="PROSITE" id="PS51257">
    <property type="entry name" value="PROKAR_LIPOPROTEIN"/>
    <property type="match status" value="1"/>
</dbReference>
<reference evidence="2 3" key="1">
    <citation type="submission" date="2019-08" db="EMBL/GenBank/DDBJ databases">
        <authorList>
            <person name="Shi S."/>
        </authorList>
    </citation>
    <scope>NUCLEOTIDE SEQUENCE [LARGE SCALE GENOMIC DNA]</scope>
    <source>
        <strain evidence="2 3">GY10130</strain>
    </source>
</reference>
<evidence type="ECO:0000256" key="1">
    <source>
        <dbReference type="SAM" id="SignalP"/>
    </source>
</evidence>
<evidence type="ECO:0000313" key="2">
    <source>
        <dbReference type="EMBL" id="TXK46398.1"/>
    </source>
</evidence>
<dbReference type="EMBL" id="VRTY01000035">
    <property type="protein sequence ID" value="TXK46398.1"/>
    <property type="molecule type" value="Genomic_DNA"/>
</dbReference>
<sequence>MLRKTLWVPFLLSLLLVACSEPAQIEGFDSTGWKADRLGCAGTREKMQQEFEQVRQELYTKGEAEIISILGRPDGEQLMARGQRIFYYYLEPGSQCKQKNNLSEANRAEVRLNALNKVSEVTYLRPIPK</sequence>
<dbReference type="Proteomes" id="UP000321926">
    <property type="component" value="Unassembled WGS sequence"/>
</dbReference>
<dbReference type="RefSeq" id="WP_147921793.1">
    <property type="nucleotide sequence ID" value="NZ_VRTY01000035.1"/>
</dbReference>
<comment type="caution">
    <text evidence="2">The sequence shown here is derived from an EMBL/GenBank/DDBJ whole genome shotgun (WGS) entry which is preliminary data.</text>
</comment>
<evidence type="ECO:0000313" key="3">
    <source>
        <dbReference type="Proteomes" id="UP000321926"/>
    </source>
</evidence>
<name>A0A5C8K5U6_9BACT</name>
<accession>A0A5C8K5U6</accession>
<dbReference type="OrthoDB" id="981332at2"/>
<gene>
    <name evidence="2" type="ORF">FVR03_10970</name>
</gene>
<proteinExistence type="predicted"/>
<feature type="signal peptide" evidence="1">
    <location>
        <begin position="1"/>
        <end position="23"/>
    </location>
</feature>
<keyword evidence="1" id="KW-0732">Signal</keyword>
<keyword evidence="3" id="KW-1185">Reference proteome</keyword>
<protein>
    <recommendedName>
        <fullName evidence="4">Lipoprotein</fullName>
    </recommendedName>
</protein>
<dbReference type="AlphaFoldDB" id="A0A5C8K5U6"/>